<sequence>MEAKATTPSPLTSSSSLESFLSPFTAPNSPSFLKLLVPSWWKNCHCWISLLKLPDINRHHSAPPNSCHHHRKFRRTREWKIQELLHLEVDAQGGSSDRRQKHGEDVVHSLKVTGLVYGNKNNDDQAKSNKSAGVRRVLHSKME</sequence>
<gene>
    <name evidence="1" type="ORF">PIB30_018470</name>
</gene>
<evidence type="ECO:0000313" key="2">
    <source>
        <dbReference type="Proteomes" id="UP001341840"/>
    </source>
</evidence>
<protein>
    <submittedName>
        <fullName evidence="1">Uncharacterized protein</fullName>
    </submittedName>
</protein>
<dbReference type="EMBL" id="JASCZI010151090">
    <property type="protein sequence ID" value="MED6169132.1"/>
    <property type="molecule type" value="Genomic_DNA"/>
</dbReference>
<accession>A0ABU6V647</accession>
<evidence type="ECO:0000313" key="1">
    <source>
        <dbReference type="EMBL" id="MED6169132.1"/>
    </source>
</evidence>
<organism evidence="1 2">
    <name type="scientific">Stylosanthes scabra</name>
    <dbReference type="NCBI Taxonomy" id="79078"/>
    <lineage>
        <taxon>Eukaryota</taxon>
        <taxon>Viridiplantae</taxon>
        <taxon>Streptophyta</taxon>
        <taxon>Embryophyta</taxon>
        <taxon>Tracheophyta</taxon>
        <taxon>Spermatophyta</taxon>
        <taxon>Magnoliopsida</taxon>
        <taxon>eudicotyledons</taxon>
        <taxon>Gunneridae</taxon>
        <taxon>Pentapetalae</taxon>
        <taxon>rosids</taxon>
        <taxon>fabids</taxon>
        <taxon>Fabales</taxon>
        <taxon>Fabaceae</taxon>
        <taxon>Papilionoideae</taxon>
        <taxon>50 kb inversion clade</taxon>
        <taxon>dalbergioids sensu lato</taxon>
        <taxon>Dalbergieae</taxon>
        <taxon>Pterocarpus clade</taxon>
        <taxon>Stylosanthes</taxon>
    </lineage>
</organism>
<name>A0ABU6V647_9FABA</name>
<keyword evidence="2" id="KW-1185">Reference proteome</keyword>
<reference evidence="1 2" key="1">
    <citation type="journal article" date="2023" name="Plants (Basel)">
        <title>Bridging the Gap: Combining Genomics and Transcriptomics Approaches to Understand Stylosanthes scabra, an Orphan Legume from the Brazilian Caatinga.</title>
        <authorList>
            <person name="Ferreira-Neto J.R.C."/>
            <person name="da Silva M.D."/>
            <person name="Binneck E."/>
            <person name="de Melo N.F."/>
            <person name="da Silva R.H."/>
            <person name="de Melo A.L.T.M."/>
            <person name="Pandolfi V."/>
            <person name="Bustamante F.O."/>
            <person name="Brasileiro-Vidal A.C."/>
            <person name="Benko-Iseppon A.M."/>
        </authorList>
    </citation>
    <scope>NUCLEOTIDE SEQUENCE [LARGE SCALE GENOMIC DNA]</scope>
    <source>
        <tissue evidence="1">Leaves</tissue>
    </source>
</reference>
<dbReference type="Proteomes" id="UP001341840">
    <property type="component" value="Unassembled WGS sequence"/>
</dbReference>
<comment type="caution">
    <text evidence="1">The sequence shown here is derived from an EMBL/GenBank/DDBJ whole genome shotgun (WGS) entry which is preliminary data.</text>
</comment>
<proteinExistence type="predicted"/>